<reference evidence="3 4" key="1">
    <citation type="submission" date="2015-03" db="EMBL/GenBank/DDBJ databases">
        <authorList>
            <person name="Murphy D."/>
        </authorList>
    </citation>
    <scope>NUCLEOTIDE SEQUENCE [LARGE SCALE GENOMIC DNA]</scope>
    <source>
        <strain evidence="3 4">PAP088</strain>
    </source>
</reference>
<dbReference type="InterPro" id="IPR023393">
    <property type="entry name" value="START-like_dom_sf"/>
</dbReference>
<dbReference type="RefSeq" id="WP_005079342.1">
    <property type="nucleotide sequence ID" value="NZ_CP062134.1"/>
</dbReference>
<organism evidence="3 4">
    <name type="scientific">Mycobacteroides abscessus</name>
    <dbReference type="NCBI Taxonomy" id="36809"/>
    <lineage>
        <taxon>Bacteria</taxon>
        <taxon>Bacillati</taxon>
        <taxon>Actinomycetota</taxon>
        <taxon>Actinomycetes</taxon>
        <taxon>Mycobacteriales</taxon>
        <taxon>Mycobacteriaceae</taxon>
        <taxon>Mycobacteroides</taxon>
    </lineage>
</organism>
<evidence type="ECO:0000256" key="1">
    <source>
        <dbReference type="ARBA" id="ARBA00006817"/>
    </source>
</evidence>
<dbReference type="InterPro" id="IPR013538">
    <property type="entry name" value="ASHA1/2-like_C"/>
</dbReference>
<dbReference type="Proteomes" id="UP000045782">
    <property type="component" value="Unassembled WGS sequence"/>
</dbReference>
<name>A0A0U0ZUC4_9MYCO</name>
<accession>A0A0U0ZUC4</accession>
<evidence type="ECO:0000313" key="4">
    <source>
        <dbReference type="Proteomes" id="UP000045782"/>
    </source>
</evidence>
<dbReference type="CDD" id="cd08899">
    <property type="entry name" value="SRPBCC_CalC_Aha1-like_6"/>
    <property type="match status" value="1"/>
</dbReference>
<comment type="similarity">
    <text evidence="1">Belongs to the AHA1 family.</text>
</comment>
<sequence length="215" mass="22968">MIDVQHQLNSVRRSVGAKTFQARQARVVTVSQTYDTAADDLWEACTNAERIARWFLPITGDLRAGGHYSLQSNASGTVLSCDPPRSFMASWEAMGAVSWIEVTITPEPEAPESRATFTLEHISDISDDDEHWLQFGPGAVGVGWDSGLLGLAGYLAAPNDRITPEEGAAWAAGAEGRAFMAGSSELWFAAAVASGMDPAQAREMADRTTAAYTAG</sequence>
<dbReference type="Pfam" id="PF08327">
    <property type="entry name" value="AHSA1"/>
    <property type="match status" value="1"/>
</dbReference>
<evidence type="ECO:0000313" key="3">
    <source>
        <dbReference type="EMBL" id="CPV68943.1"/>
    </source>
</evidence>
<feature type="domain" description="Activator of Hsp90 ATPase homologue 1/2-like C-terminal" evidence="2">
    <location>
        <begin position="36"/>
        <end position="124"/>
    </location>
</feature>
<proteinExistence type="inferred from homology"/>
<protein>
    <submittedName>
        <fullName evidence="3">Activator of Hsp90 ATPase homolog 1-like protein</fullName>
    </submittedName>
</protein>
<dbReference type="Gene3D" id="3.30.530.20">
    <property type="match status" value="1"/>
</dbReference>
<evidence type="ECO:0000259" key="2">
    <source>
        <dbReference type="Pfam" id="PF08327"/>
    </source>
</evidence>
<dbReference type="EMBL" id="CSWP01000011">
    <property type="protein sequence ID" value="CPV68943.1"/>
    <property type="molecule type" value="Genomic_DNA"/>
</dbReference>
<dbReference type="AlphaFoldDB" id="A0A0U0ZUC4"/>
<gene>
    <name evidence="3" type="ORF">ERS075579_04483</name>
</gene>
<dbReference type="SUPFAM" id="SSF55961">
    <property type="entry name" value="Bet v1-like"/>
    <property type="match status" value="1"/>
</dbReference>